<feature type="compositionally biased region" description="Basic residues" evidence="6">
    <location>
        <begin position="188"/>
        <end position="197"/>
    </location>
</feature>
<feature type="compositionally biased region" description="Pro residues" evidence="6">
    <location>
        <begin position="160"/>
        <end position="175"/>
    </location>
</feature>
<feature type="compositionally biased region" description="Polar residues" evidence="6">
    <location>
        <begin position="348"/>
        <end position="364"/>
    </location>
</feature>
<evidence type="ECO:0000256" key="3">
    <source>
        <dbReference type="ARBA" id="ARBA00022824"/>
    </source>
</evidence>
<evidence type="ECO:0000256" key="7">
    <source>
        <dbReference type="SAM" id="Phobius"/>
    </source>
</evidence>
<gene>
    <name evidence="9" type="ORF">AKAME5_001414000</name>
</gene>
<keyword evidence="2 7" id="KW-0812">Transmembrane</keyword>
<evidence type="ECO:0000256" key="1">
    <source>
        <dbReference type="ARBA" id="ARBA00004389"/>
    </source>
</evidence>
<feature type="compositionally biased region" description="Basic and acidic residues" evidence="6">
    <location>
        <begin position="95"/>
        <end position="106"/>
    </location>
</feature>
<comment type="subcellular location">
    <subcellularLocation>
        <location evidence="1">Endoplasmic reticulum membrane</location>
        <topology evidence="1">Single-pass membrane protein</topology>
    </subcellularLocation>
</comment>
<evidence type="ECO:0000256" key="6">
    <source>
        <dbReference type="SAM" id="MobiDB-lite"/>
    </source>
</evidence>
<dbReference type="Pfam" id="PF05104">
    <property type="entry name" value="Rib_recp_KP_reg"/>
    <property type="match status" value="1"/>
</dbReference>
<name>A0AAD3RBX5_LATJO</name>
<proteinExistence type="predicted"/>
<dbReference type="GO" id="GO:0015031">
    <property type="term" value="P:protein transport"/>
    <property type="evidence" value="ECO:0007669"/>
    <property type="project" value="InterPro"/>
</dbReference>
<feature type="compositionally biased region" description="Basic and acidic residues" evidence="6">
    <location>
        <begin position="332"/>
        <end position="342"/>
    </location>
</feature>
<dbReference type="InterPro" id="IPR007794">
    <property type="entry name" value="Rib_rcpt_KP"/>
</dbReference>
<organism evidence="9 10">
    <name type="scientific">Lates japonicus</name>
    <name type="common">Japanese lates</name>
    <dbReference type="NCBI Taxonomy" id="270547"/>
    <lineage>
        <taxon>Eukaryota</taxon>
        <taxon>Metazoa</taxon>
        <taxon>Chordata</taxon>
        <taxon>Craniata</taxon>
        <taxon>Vertebrata</taxon>
        <taxon>Euteleostomi</taxon>
        <taxon>Actinopterygii</taxon>
        <taxon>Neopterygii</taxon>
        <taxon>Teleostei</taxon>
        <taxon>Neoteleostei</taxon>
        <taxon>Acanthomorphata</taxon>
        <taxon>Carangaria</taxon>
        <taxon>Carangaria incertae sedis</taxon>
        <taxon>Centropomidae</taxon>
        <taxon>Lates</taxon>
    </lineage>
</organism>
<evidence type="ECO:0000256" key="4">
    <source>
        <dbReference type="ARBA" id="ARBA00022989"/>
    </source>
</evidence>
<dbReference type="EMBL" id="BRZM01000052">
    <property type="protein sequence ID" value="GLD62415.1"/>
    <property type="molecule type" value="Genomic_DNA"/>
</dbReference>
<dbReference type="GO" id="GO:0019894">
    <property type="term" value="F:kinesin binding"/>
    <property type="evidence" value="ECO:0007669"/>
    <property type="project" value="InterPro"/>
</dbReference>
<feature type="non-terminal residue" evidence="9">
    <location>
        <position position="364"/>
    </location>
</feature>
<sequence>MSRKGGAISCRVLCKYGSARCASSYKSSVPQQPDYDPPPQTRNSRYYRMAVDIYDSQYLLILAPSLVIALMFLFFWLFMKETSYDEVLARQKRDLKLPPSKPDTRKKNEKKKSKKKESASGGGGGGGGGGGESEEDLRDFDMADGANSSILEVEEEPAPVVTPDPAPPAPTPYVPVPLSAEAPAGLRERKKKEKKAARAAAAAAAAAAATATAPPPEEPEVNGSKPVSRKAEPPLAASKQSSPPSPQLEVQVQVQAAQAPVQAQTPPQISGKKKEKKKQKAEPVDDQQAEVKAEQAPAPVKKEAPIVAETKVMDGAAPSVTSGKKKNSAKKQKTEPVDEAHVLADSAPSANHQAAHNNDVPSKG</sequence>
<dbReference type="AlphaFoldDB" id="A0AAD3RBX5"/>
<dbReference type="PANTHER" id="PTHR18864">
    <property type="entry name" value="KINECTIN"/>
    <property type="match status" value="1"/>
</dbReference>
<comment type="caution">
    <text evidence="9">The sequence shown here is derived from an EMBL/GenBank/DDBJ whole genome shotgun (WGS) entry which is preliminary data.</text>
</comment>
<feature type="region of interest" description="Disordered" evidence="6">
    <location>
        <begin position="95"/>
        <end position="364"/>
    </location>
</feature>
<feature type="compositionally biased region" description="Gly residues" evidence="6">
    <location>
        <begin position="120"/>
        <end position="131"/>
    </location>
</feature>
<accession>A0AAD3RBX5</accession>
<feature type="compositionally biased region" description="Low complexity" evidence="6">
    <location>
        <begin position="233"/>
        <end position="268"/>
    </location>
</feature>
<feature type="domain" description="Ribosome receptor lysine/proline rich" evidence="8">
    <location>
        <begin position="79"/>
        <end position="234"/>
    </location>
</feature>
<keyword evidence="5 7" id="KW-0472">Membrane</keyword>
<dbReference type="GO" id="GO:0007018">
    <property type="term" value="P:microtubule-based movement"/>
    <property type="evidence" value="ECO:0007669"/>
    <property type="project" value="InterPro"/>
</dbReference>
<dbReference type="InterPro" id="IPR024854">
    <property type="entry name" value="Kinectin"/>
</dbReference>
<protein>
    <submittedName>
        <fullName evidence="9">Kinectin isoform X1</fullName>
    </submittedName>
</protein>
<dbReference type="PANTHER" id="PTHR18864:SF1">
    <property type="entry name" value="KINECTIN"/>
    <property type="match status" value="1"/>
</dbReference>
<evidence type="ECO:0000256" key="5">
    <source>
        <dbReference type="ARBA" id="ARBA00023136"/>
    </source>
</evidence>
<keyword evidence="3" id="KW-0256">Endoplasmic reticulum</keyword>
<evidence type="ECO:0000313" key="9">
    <source>
        <dbReference type="EMBL" id="GLD62415.1"/>
    </source>
</evidence>
<evidence type="ECO:0000313" key="10">
    <source>
        <dbReference type="Proteomes" id="UP001279410"/>
    </source>
</evidence>
<feature type="transmembrane region" description="Helical" evidence="7">
    <location>
        <begin position="58"/>
        <end position="79"/>
    </location>
</feature>
<dbReference type="Proteomes" id="UP001279410">
    <property type="component" value="Unassembled WGS sequence"/>
</dbReference>
<feature type="compositionally biased region" description="Low complexity" evidence="6">
    <location>
        <begin position="198"/>
        <end position="212"/>
    </location>
</feature>
<evidence type="ECO:0000256" key="2">
    <source>
        <dbReference type="ARBA" id="ARBA00022692"/>
    </source>
</evidence>
<evidence type="ECO:0000259" key="8">
    <source>
        <dbReference type="Pfam" id="PF05104"/>
    </source>
</evidence>
<dbReference type="GO" id="GO:0005789">
    <property type="term" value="C:endoplasmic reticulum membrane"/>
    <property type="evidence" value="ECO:0007669"/>
    <property type="project" value="UniProtKB-SubCell"/>
</dbReference>
<reference evidence="9" key="1">
    <citation type="submission" date="2022-08" db="EMBL/GenBank/DDBJ databases">
        <title>Genome sequencing of akame (Lates japonicus).</title>
        <authorList>
            <person name="Hashiguchi Y."/>
            <person name="Takahashi H."/>
        </authorList>
    </citation>
    <scope>NUCLEOTIDE SEQUENCE</scope>
    <source>
        <strain evidence="9">Kochi</strain>
    </source>
</reference>
<keyword evidence="10" id="KW-1185">Reference proteome</keyword>
<keyword evidence="4 7" id="KW-1133">Transmembrane helix</keyword>